<keyword evidence="2 12" id="KW-0963">Cytoplasm</keyword>
<sequence>MALLDVCRLERGAWDWNPLGGAATPRPGAPGHYAFGVEKPQIAVPPGRQPSEFLQTHCEGSGSSGQRIELEHGTTTMAFTFQHGVIVATDSRASSGSYISAKVFNKVIEINPYLLGTMSGSAADCQYWERLLAKHCRLYYLRNKERISISAASKLLANMLVEYRGMGLSVGSMLCGWDKKGPGLYYIDDNGVRLGGPLFSTGSGNCYAYGILDSGHCPDLSVEEAYELGRKAISYATHRDAYSGGVVNMYHMKEDGWIRVGRTDVSDLLHQYAEAKK</sequence>
<comment type="subcellular location">
    <subcellularLocation>
        <location evidence="12">Cytoplasm</location>
    </subcellularLocation>
    <subcellularLocation>
        <location evidence="12">Nucleus</location>
    </subcellularLocation>
</comment>
<comment type="function">
    <text evidence="12">Component of the proteasome, a multicatalytic proteinase complex which is characterized by its ability to cleave peptides with Arg, Phe, Tyr, Leu, and Glu adjacent to the leaving group at neutral or slightly basic pH. The proteasome has an ATP-dependent proteolytic activity.</text>
</comment>
<evidence type="ECO:0000256" key="12">
    <source>
        <dbReference type="RuleBase" id="RU004203"/>
    </source>
</evidence>
<dbReference type="CDD" id="cd03761">
    <property type="entry name" value="proteasome_beta_type_5"/>
    <property type="match status" value="1"/>
</dbReference>
<dbReference type="PANTHER" id="PTHR32194:SF8">
    <property type="entry name" value="PROTEASOME SUBUNIT BETA"/>
    <property type="match status" value="1"/>
</dbReference>
<dbReference type="GO" id="GO:0005839">
    <property type="term" value="C:proteasome core complex"/>
    <property type="evidence" value="ECO:0007669"/>
    <property type="project" value="InterPro"/>
</dbReference>
<evidence type="ECO:0000256" key="9">
    <source>
        <dbReference type="ARBA" id="ARBA00023145"/>
    </source>
</evidence>
<evidence type="ECO:0000256" key="4">
    <source>
        <dbReference type="ARBA" id="ARBA00022698"/>
    </source>
</evidence>
<dbReference type="GO" id="GO:0051603">
    <property type="term" value="P:proteolysis involved in protein catabolic process"/>
    <property type="evidence" value="ECO:0007669"/>
    <property type="project" value="InterPro"/>
</dbReference>
<dbReference type="GeneTree" id="ENSGT00940000157293"/>
<organism evidence="13 14">
    <name type="scientific">Podarcis muralis</name>
    <name type="common">Wall lizard</name>
    <name type="synonym">Lacerta muralis</name>
    <dbReference type="NCBI Taxonomy" id="64176"/>
    <lineage>
        <taxon>Eukaryota</taxon>
        <taxon>Metazoa</taxon>
        <taxon>Chordata</taxon>
        <taxon>Craniata</taxon>
        <taxon>Vertebrata</taxon>
        <taxon>Euteleostomi</taxon>
        <taxon>Lepidosauria</taxon>
        <taxon>Squamata</taxon>
        <taxon>Bifurcata</taxon>
        <taxon>Unidentata</taxon>
        <taxon>Episquamata</taxon>
        <taxon>Laterata</taxon>
        <taxon>Lacertibaenia</taxon>
        <taxon>Lacertidae</taxon>
        <taxon>Podarcis</taxon>
    </lineage>
</organism>
<name>A0A670HSA1_PODMU</name>
<dbReference type="InterPro" id="IPR023333">
    <property type="entry name" value="Proteasome_suB-type"/>
</dbReference>
<dbReference type="PROSITE" id="PS51476">
    <property type="entry name" value="PROTEASOME_BETA_2"/>
    <property type="match status" value="1"/>
</dbReference>
<dbReference type="GO" id="GO:0005737">
    <property type="term" value="C:cytoplasm"/>
    <property type="evidence" value="ECO:0007669"/>
    <property type="project" value="UniProtKB-SubCell"/>
</dbReference>
<evidence type="ECO:0000256" key="11">
    <source>
        <dbReference type="PIRSR" id="PIRSR600243-1"/>
    </source>
</evidence>
<dbReference type="OrthoDB" id="37597at2759"/>
<reference evidence="13" key="3">
    <citation type="submission" date="2025-09" db="UniProtKB">
        <authorList>
            <consortium name="Ensembl"/>
        </authorList>
    </citation>
    <scope>IDENTIFICATION</scope>
</reference>
<comment type="similarity">
    <text evidence="12">Belongs to the peptidase T1B family.</text>
</comment>
<keyword evidence="6" id="KW-0378">Hydrolase</keyword>
<dbReference type="InterPro" id="IPR029055">
    <property type="entry name" value="Ntn_hydrolases_N"/>
</dbReference>
<dbReference type="AlphaFoldDB" id="A0A670HSA1"/>
<proteinExistence type="inferred from homology"/>
<dbReference type="SUPFAM" id="SSF56235">
    <property type="entry name" value="N-terminal nucleophile aminohydrolases (Ntn hydrolases)"/>
    <property type="match status" value="1"/>
</dbReference>
<evidence type="ECO:0000256" key="10">
    <source>
        <dbReference type="ARBA" id="ARBA00023242"/>
    </source>
</evidence>
<dbReference type="Gene3D" id="3.60.20.10">
    <property type="entry name" value="Glutamine Phosphoribosylpyrophosphate, subunit 1, domain 1"/>
    <property type="match status" value="1"/>
</dbReference>
<keyword evidence="5" id="KW-0221">Differentiation</keyword>
<dbReference type="GO" id="GO:0004298">
    <property type="term" value="F:threonine-type endopeptidase activity"/>
    <property type="evidence" value="ECO:0007669"/>
    <property type="project" value="UniProtKB-KW"/>
</dbReference>
<keyword evidence="7" id="KW-0391">Immunity</keyword>
<dbReference type="PRINTS" id="PR00141">
    <property type="entry name" value="PROTEASOME"/>
</dbReference>
<dbReference type="Pfam" id="PF00227">
    <property type="entry name" value="Proteasome"/>
    <property type="match status" value="1"/>
</dbReference>
<evidence type="ECO:0000256" key="1">
    <source>
        <dbReference type="ARBA" id="ARBA00001198"/>
    </source>
</evidence>
<dbReference type="RefSeq" id="XP_028576314.1">
    <property type="nucleotide sequence ID" value="XM_028720481.1"/>
</dbReference>
<dbReference type="PANTHER" id="PTHR32194">
    <property type="entry name" value="METALLOPROTEASE TLDD"/>
    <property type="match status" value="1"/>
</dbReference>
<dbReference type="OMA" id="HRYKEGM"/>
<dbReference type="GeneID" id="114592358"/>
<evidence type="ECO:0000256" key="6">
    <source>
        <dbReference type="ARBA" id="ARBA00022801"/>
    </source>
</evidence>
<keyword evidence="8 12" id="KW-0647">Proteasome</keyword>
<evidence type="ECO:0000256" key="7">
    <source>
        <dbReference type="ARBA" id="ARBA00022859"/>
    </source>
</evidence>
<dbReference type="FunFam" id="3.60.20.10:FF:000038">
    <property type="entry name" value="Proteasome subunit beta"/>
    <property type="match status" value="1"/>
</dbReference>
<keyword evidence="9" id="KW-0865">Zymogen</keyword>
<dbReference type="InterPro" id="IPR000243">
    <property type="entry name" value="Pept_T1A_subB"/>
</dbReference>
<dbReference type="GO" id="GO:0005654">
    <property type="term" value="C:nucleoplasm"/>
    <property type="evidence" value="ECO:0007669"/>
    <property type="project" value="UniProtKB-ARBA"/>
</dbReference>
<dbReference type="GO" id="GO:0002376">
    <property type="term" value="P:immune system process"/>
    <property type="evidence" value="ECO:0007669"/>
    <property type="project" value="UniProtKB-KW"/>
</dbReference>
<keyword evidence="10 12" id="KW-0539">Nucleus</keyword>
<dbReference type="KEGG" id="pmua:114592358"/>
<reference evidence="13 14" key="1">
    <citation type="journal article" date="2019" name="Proc. Natl. Acad. Sci. U.S.A.">
        <title>Regulatory changes in pterin and carotenoid genes underlie balanced color polymorphisms in the wall lizard.</title>
        <authorList>
            <person name="Andrade P."/>
            <person name="Pinho C."/>
            <person name="Perez I de Lanuza G."/>
            <person name="Afonso S."/>
            <person name="Brejcha J."/>
            <person name="Rubin C.J."/>
            <person name="Wallerman O."/>
            <person name="Pereira P."/>
            <person name="Sabatino S.J."/>
            <person name="Bellati A."/>
            <person name="Pellitteri-Rosa D."/>
            <person name="Bosakova Z."/>
            <person name="Bunikis I."/>
            <person name="Carretero M.A."/>
            <person name="Feiner N."/>
            <person name="Marsik P."/>
            <person name="Pauperio F."/>
            <person name="Salvi D."/>
            <person name="Soler L."/>
            <person name="While G.M."/>
            <person name="Uller T."/>
            <person name="Font E."/>
            <person name="Andersson L."/>
            <person name="Carneiro M."/>
        </authorList>
    </citation>
    <scope>NUCLEOTIDE SEQUENCE</scope>
</reference>
<evidence type="ECO:0000256" key="3">
    <source>
        <dbReference type="ARBA" id="ARBA00022670"/>
    </source>
</evidence>
<dbReference type="PROSITE" id="PS00854">
    <property type="entry name" value="PROTEASOME_BETA_1"/>
    <property type="match status" value="1"/>
</dbReference>
<reference evidence="13" key="2">
    <citation type="submission" date="2025-08" db="UniProtKB">
        <authorList>
            <consortium name="Ensembl"/>
        </authorList>
    </citation>
    <scope>IDENTIFICATION</scope>
</reference>
<keyword evidence="4" id="KW-0888">Threonine protease</keyword>
<evidence type="ECO:0000256" key="8">
    <source>
        <dbReference type="ARBA" id="ARBA00022942"/>
    </source>
</evidence>
<feature type="active site" description="Nucleophile" evidence="11">
    <location>
        <position position="74"/>
    </location>
</feature>
<dbReference type="InterPro" id="IPR016050">
    <property type="entry name" value="Proteasome_bsu_CS"/>
</dbReference>
<dbReference type="GO" id="GO:0045444">
    <property type="term" value="P:fat cell differentiation"/>
    <property type="evidence" value="ECO:0007669"/>
    <property type="project" value="UniProtKB-ARBA"/>
</dbReference>
<keyword evidence="3" id="KW-0645">Protease</keyword>
<protein>
    <recommendedName>
        <fullName evidence="12">Proteasome subunit beta</fullName>
    </recommendedName>
</protein>
<gene>
    <name evidence="13" type="primary">LOC114592358</name>
</gene>
<evidence type="ECO:0000256" key="5">
    <source>
        <dbReference type="ARBA" id="ARBA00022782"/>
    </source>
</evidence>
<accession>A0A670HSA1</accession>
<comment type="subunit">
    <text evidence="12">Component of the proteasome complex.</text>
</comment>
<evidence type="ECO:0000256" key="2">
    <source>
        <dbReference type="ARBA" id="ARBA00022490"/>
    </source>
</evidence>
<evidence type="ECO:0000313" key="14">
    <source>
        <dbReference type="Proteomes" id="UP000472272"/>
    </source>
</evidence>
<dbReference type="InterPro" id="IPR001353">
    <property type="entry name" value="Proteasome_sua/b"/>
</dbReference>
<dbReference type="Proteomes" id="UP000472272">
    <property type="component" value="Chromosome 2"/>
</dbReference>
<dbReference type="Ensembl" id="ENSPMRT00000002240.1">
    <property type="protein sequence ID" value="ENSPMRP00000002105.1"/>
    <property type="gene ID" value="ENSPMRG00000001543.1"/>
</dbReference>
<comment type="catalytic activity">
    <reaction evidence="1">
        <text>Cleavage of peptide bonds with very broad specificity.</text>
        <dbReference type="EC" id="3.4.25.1"/>
    </reaction>
</comment>
<keyword evidence="14" id="KW-1185">Reference proteome</keyword>
<evidence type="ECO:0000313" key="13">
    <source>
        <dbReference type="Ensembl" id="ENSPMRP00000002105.1"/>
    </source>
</evidence>